<gene>
    <name evidence="9" type="primary">R1A1-elementORF2_347</name>
    <name evidence="9" type="ORF">CDAR_511631</name>
</gene>
<keyword evidence="5" id="KW-0479">Metal-binding</keyword>
<comment type="catalytic activity">
    <reaction evidence="1">
        <text>Endonucleolytic cleavage to 5'-phosphomonoester.</text>
        <dbReference type="EC" id="3.1.26.4"/>
    </reaction>
</comment>
<dbReference type="EMBL" id="BPLQ01015097">
    <property type="protein sequence ID" value="GIY85837.1"/>
    <property type="molecule type" value="Genomic_DNA"/>
</dbReference>
<keyword evidence="10" id="KW-1185">Reference proteome</keyword>
<evidence type="ECO:0000256" key="2">
    <source>
        <dbReference type="ARBA" id="ARBA00005300"/>
    </source>
</evidence>
<dbReference type="Pfam" id="PF00075">
    <property type="entry name" value="RNase_H"/>
    <property type="match status" value="1"/>
</dbReference>
<dbReference type="PANTHER" id="PTHR10642">
    <property type="entry name" value="RIBONUCLEASE H1"/>
    <property type="match status" value="1"/>
</dbReference>
<evidence type="ECO:0000256" key="7">
    <source>
        <dbReference type="ARBA" id="ARBA00022801"/>
    </source>
</evidence>
<feature type="domain" description="RNase H type-1" evidence="8">
    <location>
        <begin position="235"/>
        <end position="364"/>
    </location>
</feature>
<dbReference type="GO" id="GO:0043137">
    <property type="term" value="P:DNA replication, removal of RNA primer"/>
    <property type="evidence" value="ECO:0007669"/>
    <property type="project" value="TreeGrafter"/>
</dbReference>
<keyword evidence="6" id="KW-0255">Endonuclease</keyword>
<protein>
    <recommendedName>
        <fullName evidence="3">ribonuclease H</fullName>
        <ecNumber evidence="3">3.1.26.4</ecNumber>
    </recommendedName>
</protein>
<dbReference type="AlphaFoldDB" id="A0AAV4WSK1"/>
<dbReference type="GO" id="GO:0003676">
    <property type="term" value="F:nucleic acid binding"/>
    <property type="evidence" value="ECO:0007669"/>
    <property type="project" value="InterPro"/>
</dbReference>
<evidence type="ECO:0000256" key="4">
    <source>
        <dbReference type="ARBA" id="ARBA00022722"/>
    </source>
</evidence>
<reference evidence="9 10" key="1">
    <citation type="submission" date="2021-06" db="EMBL/GenBank/DDBJ databases">
        <title>Caerostris darwini draft genome.</title>
        <authorList>
            <person name="Kono N."/>
            <person name="Arakawa K."/>
        </authorList>
    </citation>
    <scope>NUCLEOTIDE SEQUENCE [LARGE SCALE GENOMIC DNA]</scope>
</reference>
<evidence type="ECO:0000313" key="9">
    <source>
        <dbReference type="EMBL" id="GIY85837.1"/>
    </source>
</evidence>
<evidence type="ECO:0000256" key="6">
    <source>
        <dbReference type="ARBA" id="ARBA00022759"/>
    </source>
</evidence>
<evidence type="ECO:0000256" key="5">
    <source>
        <dbReference type="ARBA" id="ARBA00022723"/>
    </source>
</evidence>
<dbReference type="InterPro" id="IPR012337">
    <property type="entry name" value="RNaseH-like_sf"/>
</dbReference>
<dbReference type="CDD" id="cd09276">
    <property type="entry name" value="Rnase_HI_RT_non_LTR"/>
    <property type="match status" value="1"/>
</dbReference>
<dbReference type="Gene3D" id="3.30.420.10">
    <property type="entry name" value="Ribonuclease H-like superfamily/Ribonuclease H"/>
    <property type="match status" value="1"/>
</dbReference>
<dbReference type="Proteomes" id="UP001054837">
    <property type="component" value="Unassembled WGS sequence"/>
</dbReference>
<evidence type="ECO:0000256" key="3">
    <source>
        <dbReference type="ARBA" id="ARBA00012180"/>
    </source>
</evidence>
<dbReference type="GO" id="GO:0004523">
    <property type="term" value="F:RNA-DNA hybrid ribonuclease activity"/>
    <property type="evidence" value="ECO:0007669"/>
    <property type="project" value="UniProtKB-EC"/>
</dbReference>
<dbReference type="SUPFAM" id="SSF53098">
    <property type="entry name" value="Ribonuclease H-like"/>
    <property type="match status" value="1"/>
</dbReference>
<keyword evidence="4" id="KW-0540">Nuclease</keyword>
<dbReference type="GO" id="GO:0046872">
    <property type="term" value="F:metal ion binding"/>
    <property type="evidence" value="ECO:0007669"/>
    <property type="project" value="UniProtKB-KW"/>
</dbReference>
<sequence>MCESRFLISALIIQNETLANCCHELERLRRRRNAQRFAICMQISFTILSNKKHSHIPAIKIGTNKIKYTQHLKYLGLHFDPKLNWGFHLNTIQDKLNSLQQKLYRITRATWGLNPTVKKDIYNKVINRIIHYGHEIWYQGRVKQDIKLNQLQRSGLLNITKCYKTVSTDALQVLAGVPPIDIQTKHTHKMFQIKNQYKEIQTQGLAFHPGSITFLKPILPPWNKTSFHWSHYKDNLQGTLIYTDGSKMNNRVGGAFVAYKNNVETYHQCFRLNDQATVYMAELTAIDKAIDYSIAESLPSSNIITDSRSVLLALENVNCIDHKILELKNKLNNFTGEIHLFWIKAHIGHLGNERADVLAKTATNQANIDFNNKFGLQSIKKLINNDIMKEWQDRWRQSHNGRGVFVLFQNVNTKKVQGDFFLIQIISDHGTIAAYQARLFKKTPSCVCGHSFEEHLRLPGMGRHKKRVFPFQPQHRATTC</sequence>
<proteinExistence type="inferred from homology"/>
<dbReference type="PROSITE" id="PS50879">
    <property type="entry name" value="RNASE_H_1"/>
    <property type="match status" value="1"/>
</dbReference>
<dbReference type="PANTHER" id="PTHR10642:SF26">
    <property type="entry name" value="RIBONUCLEASE H1"/>
    <property type="match status" value="1"/>
</dbReference>
<comment type="similarity">
    <text evidence="2">Belongs to the RNase H family.</text>
</comment>
<dbReference type="InterPro" id="IPR050092">
    <property type="entry name" value="RNase_H"/>
</dbReference>
<evidence type="ECO:0000313" key="10">
    <source>
        <dbReference type="Proteomes" id="UP001054837"/>
    </source>
</evidence>
<comment type="caution">
    <text evidence="9">The sequence shown here is derived from an EMBL/GenBank/DDBJ whole genome shotgun (WGS) entry which is preliminary data.</text>
</comment>
<evidence type="ECO:0000256" key="1">
    <source>
        <dbReference type="ARBA" id="ARBA00000077"/>
    </source>
</evidence>
<organism evidence="9 10">
    <name type="scientific">Caerostris darwini</name>
    <dbReference type="NCBI Taxonomy" id="1538125"/>
    <lineage>
        <taxon>Eukaryota</taxon>
        <taxon>Metazoa</taxon>
        <taxon>Ecdysozoa</taxon>
        <taxon>Arthropoda</taxon>
        <taxon>Chelicerata</taxon>
        <taxon>Arachnida</taxon>
        <taxon>Araneae</taxon>
        <taxon>Araneomorphae</taxon>
        <taxon>Entelegynae</taxon>
        <taxon>Araneoidea</taxon>
        <taxon>Araneidae</taxon>
        <taxon>Caerostris</taxon>
    </lineage>
</organism>
<dbReference type="InterPro" id="IPR002156">
    <property type="entry name" value="RNaseH_domain"/>
</dbReference>
<keyword evidence="7" id="KW-0378">Hydrolase</keyword>
<dbReference type="EC" id="3.1.26.4" evidence="3"/>
<dbReference type="InterPro" id="IPR036397">
    <property type="entry name" value="RNaseH_sf"/>
</dbReference>
<accession>A0AAV4WSK1</accession>
<evidence type="ECO:0000259" key="8">
    <source>
        <dbReference type="PROSITE" id="PS50879"/>
    </source>
</evidence>
<name>A0AAV4WSK1_9ARAC</name>